<evidence type="ECO:0008006" key="3">
    <source>
        <dbReference type="Google" id="ProtNLM"/>
    </source>
</evidence>
<reference evidence="1 2" key="1">
    <citation type="submission" date="2017-07" db="EMBL/GenBank/DDBJ databases">
        <title>Flavobacterium cyanobacteriorum sp. nov., isolated from cyanobacterial aggregates in a eutrophic lake.</title>
        <authorList>
            <person name="Cai H."/>
        </authorList>
    </citation>
    <scope>NUCLEOTIDE SEQUENCE [LARGE SCALE GENOMIC DNA]</scope>
    <source>
        <strain evidence="1 2">TH021</strain>
    </source>
</reference>
<dbReference type="Proteomes" id="UP000216605">
    <property type="component" value="Unassembled WGS sequence"/>
</dbReference>
<gene>
    <name evidence="1" type="ORF">CHU92_03605</name>
</gene>
<dbReference type="RefSeq" id="WP_094412693.1">
    <property type="nucleotide sequence ID" value="NZ_NOXV01000184.1"/>
</dbReference>
<dbReference type="OrthoDB" id="1078742at2"/>
<name>A0A255ZP20_9FLAO</name>
<keyword evidence="2" id="KW-1185">Reference proteome</keyword>
<protein>
    <recommendedName>
        <fullName evidence="3">DUF4411 domain-containing protein</fullName>
    </recommendedName>
</protein>
<dbReference type="InterPro" id="IPR016541">
    <property type="entry name" value="UCP008505"/>
</dbReference>
<dbReference type="Pfam" id="PF14367">
    <property type="entry name" value="DUF4411"/>
    <property type="match status" value="1"/>
</dbReference>
<evidence type="ECO:0000313" key="2">
    <source>
        <dbReference type="Proteomes" id="UP000216605"/>
    </source>
</evidence>
<proteinExistence type="predicted"/>
<organism evidence="1 2">
    <name type="scientific">Flavobacterium cyanobacteriorum</name>
    <dbReference type="NCBI Taxonomy" id="2022802"/>
    <lineage>
        <taxon>Bacteria</taxon>
        <taxon>Pseudomonadati</taxon>
        <taxon>Bacteroidota</taxon>
        <taxon>Flavobacteriia</taxon>
        <taxon>Flavobacteriales</taxon>
        <taxon>Flavobacteriaceae</taxon>
        <taxon>Flavobacterium</taxon>
    </lineage>
</organism>
<sequence>MKVVIDTNSLLSLVRYYLPFDKKGVLFKFIKSKIENGDIIIIDKVLEECTYNSKGLVLEKLPYLTEKTFLKSAKLPYKTDSLLVPNTKQFFHQLNNVFVNNIVKRSQGLSDVEFENRKTAFIESADMKQVILSLNLKNQGEQVIIVTEETESSNDNKLFKKIPAICKELEIDTMTLPELIAKYDGIDIDFQ</sequence>
<dbReference type="EMBL" id="NOXV01000184">
    <property type="protein sequence ID" value="OYQ43253.1"/>
    <property type="molecule type" value="Genomic_DNA"/>
</dbReference>
<accession>A0A255ZP20</accession>
<dbReference type="AlphaFoldDB" id="A0A255ZP20"/>
<evidence type="ECO:0000313" key="1">
    <source>
        <dbReference type="EMBL" id="OYQ43253.1"/>
    </source>
</evidence>
<comment type="caution">
    <text evidence="1">The sequence shown here is derived from an EMBL/GenBank/DDBJ whole genome shotgun (WGS) entry which is preliminary data.</text>
</comment>